<dbReference type="Proteomes" id="UP000235388">
    <property type="component" value="Unassembled WGS sequence"/>
</dbReference>
<comment type="caution">
    <text evidence="2">The sequence shown here is derived from an EMBL/GenBank/DDBJ whole genome shotgun (WGS) entry which is preliminary data.</text>
</comment>
<protein>
    <submittedName>
        <fullName evidence="2">Uncharacterized protein</fullName>
    </submittedName>
</protein>
<dbReference type="OrthoDB" id="2519008at2759"/>
<evidence type="ECO:0000313" key="3">
    <source>
        <dbReference type="Proteomes" id="UP000235388"/>
    </source>
</evidence>
<sequence>MLDETPLTSTGKQKAKTPIPLSTNPSSHPALKLTGIEHLKPPGEDSNYLDWRFVINYHFKATGVADTLFKVDLVDCPVTWHQANVAACAVISRTIHAANAIFACTRTMPLMDSNNMESHLDEMASCFKHLSLVVSSNHPLTLKDIYFSSLITSLTADWLPCILALMNEALGRILANHTSCCQENDKSQLSGKPKSSSSKPKLSEKAGKTSVVQVSGDYSSGGDNSNDSGLSRPQHTAFNSVALDHHQASSAIIHNANLDSVCSMSMTPYLKDIHHPQPNGTSIWLTNHSSVEETHKGTLSLPLTVPAKVPTLVVPSLHEPLLAVSSICNKNFTILDKATGKGICTTFPPEKPTTLNKIDIQKCPVCGGLIAARPKGACKPPHALPRIPHAVRTPTNGVRTAGSVCGPAGQACWPCTPVRRACRPCTPSGQACTAGTPVQPGSRKPLELRGLREPLGVLIRVPNGTLIRVPLGTLIRVPSGTLIRVPLGTLIRVPSGTLIWVPSGTLIRVPSGTLIRVPSGTLIRVPSGTLIRVPSGTLIRVPSGTLIRVPSGTLIRVPSGTLIRVPSGTLIRVPSGTLIRVPSVVPL</sequence>
<proteinExistence type="predicted"/>
<dbReference type="PANTHER" id="PTHR33246">
    <property type="entry name" value="CCHC-TYPE DOMAIN-CONTAINING PROTEIN"/>
    <property type="match status" value="1"/>
</dbReference>
<accession>A0A2N5W322</accession>
<feature type="compositionally biased region" description="Polar residues" evidence="1">
    <location>
        <begin position="1"/>
        <end position="12"/>
    </location>
</feature>
<dbReference type="EMBL" id="PGCJ01000018">
    <property type="protein sequence ID" value="PLW56649.1"/>
    <property type="molecule type" value="Genomic_DNA"/>
</dbReference>
<feature type="region of interest" description="Disordered" evidence="1">
    <location>
        <begin position="1"/>
        <end position="28"/>
    </location>
</feature>
<feature type="compositionally biased region" description="Low complexity" evidence="1">
    <location>
        <begin position="215"/>
        <end position="231"/>
    </location>
</feature>
<name>A0A2N5W322_9BASI</name>
<feature type="compositionally biased region" description="Low complexity" evidence="1">
    <location>
        <begin position="187"/>
        <end position="200"/>
    </location>
</feature>
<dbReference type="STRING" id="200324.A0A2N5W322"/>
<feature type="region of interest" description="Disordered" evidence="1">
    <location>
        <begin position="184"/>
        <end position="234"/>
    </location>
</feature>
<reference evidence="2 3" key="1">
    <citation type="submission" date="2017-11" db="EMBL/GenBank/DDBJ databases">
        <title>De novo assembly and phasing of dikaryotic genomes from two isolates of Puccinia coronata f. sp. avenae, the causal agent of oat crown rust.</title>
        <authorList>
            <person name="Miller M.E."/>
            <person name="Zhang Y."/>
            <person name="Omidvar V."/>
            <person name="Sperschneider J."/>
            <person name="Schwessinger B."/>
            <person name="Raley C."/>
            <person name="Palmer J.M."/>
            <person name="Garnica D."/>
            <person name="Upadhyaya N."/>
            <person name="Rathjen J."/>
            <person name="Taylor J.M."/>
            <person name="Park R.F."/>
            <person name="Dodds P.N."/>
            <person name="Hirsch C.D."/>
            <person name="Kianian S.F."/>
            <person name="Figueroa M."/>
        </authorList>
    </citation>
    <scope>NUCLEOTIDE SEQUENCE [LARGE SCALE GENOMIC DNA]</scope>
    <source>
        <strain evidence="2">12NC29</strain>
    </source>
</reference>
<evidence type="ECO:0000313" key="2">
    <source>
        <dbReference type="EMBL" id="PLW56649.1"/>
    </source>
</evidence>
<organism evidence="2 3">
    <name type="scientific">Puccinia coronata f. sp. avenae</name>
    <dbReference type="NCBI Taxonomy" id="200324"/>
    <lineage>
        <taxon>Eukaryota</taxon>
        <taxon>Fungi</taxon>
        <taxon>Dikarya</taxon>
        <taxon>Basidiomycota</taxon>
        <taxon>Pucciniomycotina</taxon>
        <taxon>Pucciniomycetes</taxon>
        <taxon>Pucciniales</taxon>
        <taxon>Pucciniaceae</taxon>
        <taxon>Puccinia</taxon>
    </lineage>
</organism>
<keyword evidence="3" id="KW-1185">Reference proteome</keyword>
<dbReference type="AlphaFoldDB" id="A0A2N5W322"/>
<gene>
    <name evidence="2" type="ORF">PCANC_05112</name>
</gene>
<evidence type="ECO:0000256" key="1">
    <source>
        <dbReference type="SAM" id="MobiDB-lite"/>
    </source>
</evidence>
<dbReference type="PANTHER" id="PTHR33246:SF51">
    <property type="entry name" value="MYB_SANT-LIKE DOMAIN-CONTAINING PROTEIN"/>
    <property type="match status" value="1"/>
</dbReference>